<dbReference type="InterPro" id="IPR002328">
    <property type="entry name" value="ADH_Zn_CS"/>
</dbReference>
<dbReference type="Proteomes" id="UP000094236">
    <property type="component" value="Unassembled WGS sequence"/>
</dbReference>
<evidence type="ECO:0000259" key="8">
    <source>
        <dbReference type="Pfam" id="PF08240"/>
    </source>
</evidence>
<dbReference type="SUPFAM" id="SSF50129">
    <property type="entry name" value="GroES-like"/>
    <property type="match status" value="1"/>
</dbReference>
<evidence type="ECO:0000256" key="5">
    <source>
        <dbReference type="ARBA" id="ARBA00023002"/>
    </source>
</evidence>
<dbReference type="OrthoDB" id="5363962at2759"/>
<keyword evidence="5" id="KW-0560">Oxidoreductase</keyword>
<sequence length="386" mass="42037">MRGLLYYGAKDIRFSNNIPVQKPKMKDDVLLKVAYCGICGTDLHEYQHPNFFTNAASETGDKISGKKLPLVLGHEFSGIVQEVGSNVQKIKPGDHVVVEPTGHCHDRKNHYNGINKNSNDPYCSSCYLGYPNCCKDLSFCGLGVENGALSEYVNYSADHVLKIPKDKIPLDVAALIEPLAIAWHAIELASTVKEGCDTLVIGGGPIGLLTILALQGHRVGKIVCSEPASIRREQAAKLGVEVFNPDDFNGDDKIQKLKNLAPPNQGGFSASFDCCGNPATFKTSIHALKTHGVAVNVAIWHDVPVLHKVMDLSYQEKYAVGSIGSTISDFEKVIEKIESGDISIDRMRQLITSIVPLEHAIEKGFKELATSKDAHIKILISPNLKP</sequence>
<evidence type="ECO:0000256" key="4">
    <source>
        <dbReference type="ARBA" id="ARBA00022833"/>
    </source>
</evidence>
<feature type="domain" description="Alcohol dehydrogenase-like N-terminal" evidence="8">
    <location>
        <begin position="26"/>
        <end position="165"/>
    </location>
</feature>
<dbReference type="Gene3D" id="3.90.180.10">
    <property type="entry name" value="Medium-chain alcohol dehydrogenases, catalytic domain"/>
    <property type="match status" value="1"/>
</dbReference>
<dbReference type="Gene3D" id="3.40.50.720">
    <property type="entry name" value="NAD(P)-binding Rossmann-like Domain"/>
    <property type="match status" value="1"/>
</dbReference>
<dbReference type="GO" id="GO:0005737">
    <property type="term" value="C:cytoplasm"/>
    <property type="evidence" value="ECO:0007669"/>
    <property type="project" value="TreeGrafter"/>
</dbReference>
<name>A0A1E4TNH6_PACTA</name>
<evidence type="ECO:0000256" key="1">
    <source>
        <dbReference type="ARBA" id="ARBA00001947"/>
    </source>
</evidence>
<feature type="domain" description="Alcohol dehydrogenase-like C-terminal" evidence="7">
    <location>
        <begin position="205"/>
        <end position="338"/>
    </location>
</feature>
<dbReference type="EMBL" id="KV454018">
    <property type="protein sequence ID" value="ODV93315.1"/>
    <property type="molecule type" value="Genomic_DNA"/>
</dbReference>
<comment type="cofactor">
    <cofactor evidence="1 6">
        <name>Zn(2+)</name>
        <dbReference type="ChEBI" id="CHEBI:29105"/>
    </cofactor>
</comment>
<dbReference type="Pfam" id="PF08240">
    <property type="entry name" value="ADH_N"/>
    <property type="match status" value="1"/>
</dbReference>
<evidence type="ECO:0008006" key="11">
    <source>
        <dbReference type="Google" id="ProtNLM"/>
    </source>
</evidence>
<dbReference type="Pfam" id="PF00107">
    <property type="entry name" value="ADH_zinc_N"/>
    <property type="match status" value="1"/>
</dbReference>
<dbReference type="AlphaFoldDB" id="A0A1E4TNH6"/>
<dbReference type="PANTHER" id="PTHR43161:SF23">
    <property type="entry name" value="(R,R)-BUTANEDIOL DEHYDROGENASE-RELATED"/>
    <property type="match status" value="1"/>
</dbReference>
<comment type="similarity">
    <text evidence="2 6">Belongs to the zinc-containing alcohol dehydrogenase family.</text>
</comment>
<dbReference type="GO" id="GO:0034079">
    <property type="term" value="P:butanediol biosynthetic process"/>
    <property type="evidence" value="ECO:0007669"/>
    <property type="project" value="TreeGrafter"/>
</dbReference>
<dbReference type="InterPro" id="IPR011032">
    <property type="entry name" value="GroES-like_sf"/>
</dbReference>
<organism evidence="9 10">
    <name type="scientific">Pachysolen tannophilus NRRL Y-2460</name>
    <dbReference type="NCBI Taxonomy" id="669874"/>
    <lineage>
        <taxon>Eukaryota</taxon>
        <taxon>Fungi</taxon>
        <taxon>Dikarya</taxon>
        <taxon>Ascomycota</taxon>
        <taxon>Saccharomycotina</taxon>
        <taxon>Pichiomycetes</taxon>
        <taxon>Pachysolenaceae</taxon>
        <taxon>Pachysolen</taxon>
    </lineage>
</organism>
<dbReference type="GO" id="GO:0000721">
    <property type="term" value="F:(R,R)-butanediol dehydrogenase activity"/>
    <property type="evidence" value="ECO:0007669"/>
    <property type="project" value="TreeGrafter"/>
</dbReference>
<dbReference type="InterPro" id="IPR013154">
    <property type="entry name" value="ADH-like_N"/>
</dbReference>
<keyword evidence="10" id="KW-1185">Reference proteome</keyword>
<keyword evidence="4 6" id="KW-0862">Zinc</keyword>
<proteinExistence type="inferred from homology"/>
<evidence type="ECO:0000313" key="9">
    <source>
        <dbReference type="EMBL" id="ODV93315.1"/>
    </source>
</evidence>
<evidence type="ECO:0000256" key="3">
    <source>
        <dbReference type="ARBA" id="ARBA00022723"/>
    </source>
</evidence>
<dbReference type="InterPro" id="IPR036291">
    <property type="entry name" value="NAD(P)-bd_dom_sf"/>
</dbReference>
<dbReference type="InterPro" id="IPR013149">
    <property type="entry name" value="ADH-like_C"/>
</dbReference>
<keyword evidence="3 6" id="KW-0479">Metal-binding</keyword>
<evidence type="ECO:0000256" key="2">
    <source>
        <dbReference type="ARBA" id="ARBA00008072"/>
    </source>
</evidence>
<gene>
    <name evidence="9" type="ORF">PACTADRAFT_72545</name>
</gene>
<dbReference type="SUPFAM" id="SSF51735">
    <property type="entry name" value="NAD(P)-binding Rossmann-fold domains"/>
    <property type="match status" value="1"/>
</dbReference>
<evidence type="ECO:0000259" key="7">
    <source>
        <dbReference type="Pfam" id="PF00107"/>
    </source>
</evidence>
<reference evidence="10" key="1">
    <citation type="submission" date="2016-05" db="EMBL/GenBank/DDBJ databases">
        <title>Comparative genomics of biotechnologically important yeasts.</title>
        <authorList>
            <consortium name="DOE Joint Genome Institute"/>
            <person name="Riley R."/>
            <person name="Haridas S."/>
            <person name="Wolfe K.H."/>
            <person name="Lopes M.R."/>
            <person name="Hittinger C.T."/>
            <person name="Goker M."/>
            <person name="Salamov A."/>
            <person name="Wisecaver J."/>
            <person name="Long T.M."/>
            <person name="Aerts A.L."/>
            <person name="Barry K."/>
            <person name="Choi C."/>
            <person name="Clum A."/>
            <person name="Coughlan A.Y."/>
            <person name="Deshpande S."/>
            <person name="Douglass A.P."/>
            <person name="Hanson S.J."/>
            <person name="Klenk H.-P."/>
            <person name="Labutti K."/>
            <person name="Lapidus A."/>
            <person name="Lindquist E."/>
            <person name="Lipzen A."/>
            <person name="Meier-Kolthoff J.P."/>
            <person name="Ohm R.A."/>
            <person name="Otillar R.P."/>
            <person name="Pangilinan J."/>
            <person name="Peng Y."/>
            <person name="Rokas A."/>
            <person name="Rosa C.A."/>
            <person name="Scheuner C."/>
            <person name="Sibirny A.A."/>
            <person name="Slot J.C."/>
            <person name="Stielow J.B."/>
            <person name="Sun H."/>
            <person name="Kurtzman C.P."/>
            <person name="Blackwell M."/>
            <person name="Grigoriev I.V."/>
            <person name="Jeffries T.W."/>
        </authorList>
    </citation>
    <scope>NUCLEOTIDE SEQUENCE [LARGE SCALE GENOMIC DNA]</scope>
    <source>
        <strain evidence="10">NRRL Y-2460</strain>
    </source>
</reference>
<dbReference type="STRING" id="669874.A0A1E4TNH6"/>
<evidence type="ECO:0000256" key="6">
    <source>
        <dbReference type="RuleBase" id="RU361277"/>
    </source>
</evidence>
<dbReference type="PANTHER" id="PTHR43161">
    <property type="entry name" value="SORBITOL DEHYDROGENASE"/>
    <property type="match status" value="1"/>
</dbReference>
<dbReference type="GO" id="GO:0008270">
    <property type="term" value="F:zinc ion binding"/>
    <property type="evidence" value="ECO:0007669"/>
    <property type="project" value="InterPro"/>
</dbReference>
<evidence type="ECO:0000313" key="10">
    <source>
        <dbReference type="Proteomes" id="UP000094236"/>
    </source>
</evidence>
<protein>
    <recommendedName>
        <fullName evidence="11">Enoyl reductase (ER) domain-containing protein</fullName>
    </recommendedName>
</protein>
<accession>A0A1E4TNH6</accession>
<dbReference type="CDD" id="cd08233">
    <property type="entry name" value="butanediol_DH_like"/>
    <property type="match status" value="1"/>
</dbReference>
<dbReference type="PROSITE" id="PS00059">
    <property type="entry name" value="ADH_ZINC"/>
    <property type="match status" value="1"/>
</dbReference>